<reference evidence="3 4" key="1">
    <citation type="submission" date="2024-09" db="EMBL/GenBank/DDBJ databases">
        <authorList>
            <person name="Sun Q."/>
            <person name="Mori K."/>
        </authorList>
    </citation>
    <scope>NUCLEOTIDE SEQUENCE [LARGE SCALE GENOMIC DNA]</scope>
    <source>
        <strain evidence="3 4">TBRC 5777</strain>
    </source>
</reference>
<dbReference type="InterPro" id="IPR036163">
    <property type="entry name" value="HMA_dom_sf"/>
</dbReference>
<sequence>MIEFHVKGMDCAHCVRAVTEAVRGVDPRAEVHVDLPTGIVRAETTAERAALAQAIAAEGYEVAEN</sequence>
<name>A0ABV6JSB5_9PROT</name>
<dbReference type="CDD" id="cd00371">
    <property type="entry name" value="HMA"/>
    <property type="match status" value="1"/>
</dbReference>
<feature type="domain" description="HMA" evidence="2">
    <location>
        <begin position="1"/>
        <end position="63"/>
    </location>
</feature>
<evidence type="ECO:0000313" key="3">
    <source>
        <dbReference type="EMBL" id="MFC0408607.1"/>
    </source>
</evidence>
<protein>
    <submittedName>
        <fullName evidence="3">Heavy-metal-associated domain-containing protein</fullName>
    </submittedName>
</protein>
<proteinExistence type="predicted"/>
<dbReference type="Gene3D" id="3.30.70.100">
    <property type="match status" value="1"/>
</dbReference>
<organism evidence="3 4">
    <name type="scientific">Roseomonas elaeocarpi</name>
    <dbReference type="NCBI Taxonomy" id="907779"/>
    <lineage>
        <taxon>Bacteria</taxon>
        <taxon>Pseudomonadati</taxon>
        <taxon>Pseudomonadota</taxon>
        <taxon>Alphaproteobacteria</taxon>
        <taxon>Acetobacterales</taxon>
        <taxon>Roseomonadaceae</taxon>
        <taxon>Roseomonas</taxon>
    </lineage>
</organism>
<dbReference type="Pfam" id="PF00403">
    <property type="entry name" value="HMA"/>
    <property type="match status" value="1"/>
</dbReference>
<gene>
    <name evidence="3" type="ORF">ACFFGY_10130</name>
</gene>
<evidence type="ECO:0000256" key="1">
    <source>
        <dbReference type="ARBA" id="ARBA00022723"/>
    </source>
</evidence>
<dbReference type="RefSeq" id="WP_377044355.1">
    <property type="nucleotide sequence ID" value="NZ_JBHLUN010000006.1"/>
</dbReference>
<keyword evidence="4" id="KW-1185">Reference proteome</keyword>
<dbReference type="PROSITE" id="PS50846">
    <property type="entry name" value="HMA_2"/>
    <property type="match status" value="1"/>
</dbReference>
<evidence type="ECO:0000313" key="4">
    <source>
        <dbReference type="Proteomes" id="UP001589865"/>
    </source>
</evidence>
<accession>A0ABV6JSB5</accession>
<dbReference type="PROSITE" id="PS01047">
    <property type="entry name" value="HMA_1"/>
    <property type="match status" value="1"/>
</dbReference>
<comment type="caution">
    <text evidence="3">The sequence shown here is derived from an EMBL/GenBank/DDBJ whole genome shotgun (WGS) entry which is preliminary data.</text>
</comment>
<dbReference type="InterPro" id="IPR017969">
    <property type="entry name" value="Heavy-metal-associated_CS"/>
</dbReference>
<dbReference type="SUPFAM" id="SSF55008">
    <property type="entry name" value="HMA, heavy metal-associated domain"/>
    <property type="match status" value="1"/>
</dbReference>
<dbReference type="EMBL" id="JBHLUN010000006">
    <property type="protein sequence ID" value="MFC0408607.1"/>
    <property type="molecule type" value="Genomic_DNA"/>
</dbReference>
<dbReference type="InterPro" id="IPR006121">
    <property type="entry name" value="HMA_dom"/>
</dbReference>
<dbReference type="Proteomes" id="UP001589865">
    <property type="component" value="Unassembled WGS sequence"/>
</dbReference>
<keyword evidence="1" id="KW-0479">Metal-binding</keyword>
<evidence type="ECO:0000259" key="2">
    <source>
        <dbReference type="PROSITE" id="PS50846"/>
    </source>
</evidence>